<proteinExistence type="inferred from homology"/>
<keyword evidence="6" id="KW-0460">Magnesium</keyword>
<dbReference type="InterPro" id="IPR006085">
    <property type="entry name" value="XPG_DNA_repair_N"/>
</dbReference>
<dbReference type="SMART" id="SM00279">
    <property type="entry name" value="HhH2"/>
    <property type="match status" value="1"/>
</dbReference>
<accession>A0A0M3KAB9</accession>
<feature type="compositionally biased region" description="Basic and acidic residues" evidence="8">
    <location>
        <begin position="670"/>
        <end position="684"/>
    </location>
</feature>
<dbReference type="InterPro" id="IPR001044">
    <property type="entry name" value="XPG/Rad2_eukaryotes"/>
</dbReference>
<dbReference type="SMART" id="SM00484">
    <property type="entry name" value="XPGI"/>
    <property type="match status" value="1"/>
</dbReference>
<evidence type="ECO:0000259" key="10">
    <source>
        <dbReference type="SMART" id="SM00485"/>
    </source>
</evidence>
<evidence type="ECO:0000313" key="13">
    <source>
        <dbReference type="WBParaSite" id="ASIM_0001791501-mRNA-1"/>
    </source>
</evidence>
<feature type="domain" description="XPG N-terminal" evidence="10">
    <location>
        <begin position="1"/>
        <end position="84"/>
    </location>
</feature>
<dbReference type="OrthoDB" id="31113at2759"/>
<dbReference type="PRINTS" id="PR00853">
    <property type="entry name" value="XPGRADSUPER"/>
</dbReference>
<comment type="similarity">
    <text evidence="3">Belongs to the XPG/RAD2 endonuclease family. XPG subfamily.</text>
</comment>
<feature type="region of interest" description="Disordered" evidence="8">
    <location>
        <begin position="328"/>
        <end position="369"/>
    </location>
</feature>
<reference evidence="11 12" key="2">
    <citation type="submission" date="2018-11" db="EMBL/GenBank/DDBJ databases">
        <authorList>
            <consortium name="Pathogen Informatics"/>
        </authorList>
    </citation>
    <scope>NUCLEOTIDE SEQUENCE [LARGE SCALE GENOMIC DNA]</scope>
</reference>
<feature type="compositionally biased region" description="Acidic residues" evidence="8">
    <location>
        <begin position="360"/>
        <end position="369"/>
    </location>
</feature>
<dbReference type="PANTHER" id="PTHR16171:SF7">
    <property type="entry name" value="DNA REPAIR PROTEIN RAD2"/>
    <property type="match status" value="1"/>
</dbReference>
<dbReference type="Proteomes" id="UP000267096">
    <property type="component" value="Unassembled WGS sequence"/>
</dbReference>
<dbReference type="GO" id="GO:0005634">
    <property type="term" value="C:nucleus"/>
    <property type="evidence" value="ECO:0007669"/>
    <property type="project" value="UniProtKB-SubCell"/>
</dbReference>
<name>A0A0M3KAB9_ANISI</name>
<evidence type="ECO:0000256" key="6">
    <source>
        <dbReference type="ARBA" id="ARBA00022842"/>
    </source>
</evidence>
<sequence>MLLVIECVDDVKSMTDISIWLYQALHGYAAHQQDIKSPHLALIINRLSKLLFYKIKPVFVFDGPNVPQFKRKILVSREREMKRYMDDMKISKAQKRVLTEMALSNEVDSEHSQDKWINAFSSSSASSSKRKTEEDKLMEKIQLDNAKSQQNTLKLKHEAENDSDDVQFVYSSQPTCSKSEDVKYDDLDDESMKTLITPDQRLDYLLTLRERERRGRVTEDQVPEDSREFCNFQLKRLLKRNRINEQLDMLKKEALGDMFNSETKSKDGANSQNTVLLSVMEGLTRGHFLTRDVDADVMIDEEQTEKAQQIRESISWPVMLERMRSETNLNGGGVKIEPNESVEIANRNPSPPKDSIKDENTDEDEDEDEALQEAIAMSIRETAVKGGSKRAECSYGDESKSDVVERFSNVFARRARDLQRDTWSDSAKSSSDESDEFIDVDDPVMPIADADTKTNSETTGATDPQTSAPLFCYHRNDFKDWMPDYVHEFGRKEGKEYESRVVRTDEDIEREEEGVYKECQELLRLCGIPFVISPAEAEAQCCELERLGLVQGIVSDDSDVWLFGASTVYKNLFNQKRRVHRFSSETIRLTRWEMIEIALLSGGDYTSGFENVGVVTALELISEFMTRSETEAADGETEAFELLQRISNWLNRTDNNGKIEQKSSSTNGKSQKDESKSSKRKSDGSDNGGTFEVARRRKLRETIERNNEKEIIEAVS</sequence>
<comment type="cofactor">
    <cofactor evidence="1">
        <name>Mg(2+)</name>
        <dbReference type="ChEBI" id="CHEBI:18420"/>
    </cofactor>
</comment>
<dbReference type="WBParaSite" id="ASIM_0001791501-mRNA-1">
    <property type="protein sequence ID" value="ASIM_0001791501-mRNA-1"/>
    <property type="gene ID" value="ASIM_0001791501"/>
</dbReference>
<dbReference type="InterPro" id="IPR006084">
    <property type="entry name" value="XPG/Rad2"/>
</dbReference>
<evidence type="ECO:0000256" key="8">
    <source>
        <dbReference type="SAM" id="MobiDB-lite"/>
    </source>
</evidence>
<evidence type="ECO:0000256" key="3">
    <source>
        <dbReference type="ARBA" id="ARBA00005283"/>
    </source>
</evidence>
<evidence type="ECO:0000256" key="1">
    <source>
        <dbReference type="ARBA" id="ARBA00001946"/>
    </source>
</evidence>
<dbReference type="Gene3D" id="3.40.50.1010">
    <property type="entry name" value="5'-nuclease"/>
    <property type="match status" value="2"/>
</dbReference>
<organism evidence="13">
    <name type="scientific">Anisakis simplex</name>
    <name type="common">Herring worm</name>
    <dbReference type="NCBI Taxonomy" id="6269"/>
    <lineage>
        <taxon>Eukaryota</taxon>
        <taxon>Metazoa</taxon>
        <taxon>Ecdysozoa</taxon>
        <taxon>Nematoda</taxon>
        <taxon>Chromadorea</taxon>
        <taxon>Rhabditida</taxon>
        <taxon>Spirurina</taxon>
        <taxon>Ascaridomorpha</taxon>
        <taxon>Ascaridoidea</taxon>
        <taxon>Anisakidae</taxon>
        <taxon>Anisakis</taxon>
        <taxon>Anisakis simplex complex</taxon>
    </lineage>
</organism>
<keyword evidence="4" id="KW-0479">Metal-binding</keyword>
<evidence type="ECO:0000256" key="4">
    <source>
        <dbReference type="ARBA" id="ARBA00022723"/>
    </source>
</evidence>
<dbReference type="Gene3D" id="1.10.150.20">
    <property type="entry name" value="5' to 3' exonuclease, C-terminal subdomain"/>
    <property type="match status" value="1"/>
</dbReference>
<feature type="compositionally biased region" description="Acidic residues" evidence="8">
    <location>
        <begin position="432"/>
        <end position="442"/>
    </location>
</feature>
<keyword evidence="12" id="KW-1185">Reference proteome</keyword>
<dbReference type="PANTHER" id="PTHR16171">
    <property type="entry name" value="DNA REPAIR PROTEIN COMPLEMENTING XP-G CELLS-RELATED"/>
    <property type="match status" value="1"/>
</dbReference>
<dbReference type="SUPFAM" id="SSF88723">
    <property type="entry name" value="PIN domain-like"/>
    <property type="match status" value="1"/>
</dbReference>
<evidence type="ECO:0000259" key="9">
    <source>
        <dbReference type="SMART" id="SM00484"/>
    </source>
</evidence>
<dbReference type="GO" id="GO:0004520">
    <property type="term" value="F:DNA endonuclease activity"/>
    <property type="evidence" value="ECO:0007669"/>
    <property type="project" value="TreeGrafter"/>
</dbReference>
<dbReference type="GO" id="GO:0046872">
    <property type="term" value="F:metal ion binding"/>
    <property type="evidence" value="ECO:0007669"/>
    <property type="project" value="UniProtKB-KW"/>
</dbReference>
<reference evidence="13" key="1">
    <citation type="submission" date="2017-02" db="UniProtKB">
        <authorList>
            <consortium name="WormBaseParasite"/>
        </authorList>
    </citation>
    <scope>IDENTIFICATION</scope>
</reference>
<feature type="compositionally biased region" description="Polar residues" evidence="8">
    <location>
        <begin position="453"/>
        <end position="465"/>
    </location>
</feature>
<dbReference type="EMBL" id="UYRR01033987">
    <property type="protein sequence ID" value="VDK60094.1"/>
    <property type="molecule type" value="Genomic_DNA"/>
</dbReference>
<dbReference type="AlphaFoldDB" id="A0A0M3KAB9"/>
<gene>
    <name evidence="11" type="ORF">ASIM_LOCUS17317</name>
</gene>
<dbReference type="Pfam" id="PF00752">
    <property type="entry name" value="XPG_N"/>
    <property type="match status" value="1"/>
</dbReference>
<keyword evidence="5" id="KW-0378">Hydrolase</keyword>
<dbReference type="InterPro" id="IPR008918">
    <property type="entry name" value="HhH2"/>
</dbReference>
<dbReference type="CDD" id="cd09868">
    <property type="entry name" value="PIN_XPG_RAD2"/>
    <property type="match status" value="1"/>
</dbReference>
<dbReference type="GO" id="GO:0003697">
    <property type="term" value="F:single-stranded DNA binding"/>
    <property type="evidence" value="ECO:0007669"/>
    <property type="project" value="InterPro"/>
</dbReference>
<keyword evidence="5" id="KW-0540">Nuclease</keyword>
<keyword evidence="7" id="KW-0539">Nucleus</keyword>
<feature type="region of interest" description="Disordered" evidence="8">
    <location>
        <begin position="418"/>
        <end position="465"/>
    </location>
</feature>
<comment type="subcellular location">
    <subcellularLocation>
        <location evidence="2">Nucleus</location>
    </subcellularLocation>
</comment>
<evidence type="ECO:0000313" key="11">
    <source>
        <dbReference type="EMBL" id="VDK60094.1"/>
    </source>
</evidence>
<feature type="region of interest" description="Disordered" evidence="8">
    <location>
        <begin position="654"/>
        <end position="699"/>
    </location>
</feature>
<evidence type="ECO:0000313" key="12">
    <source>
        <dbReference type="Proteomes" id="UP000267096"/>
    </source>
</evidence>
<dbReference type="Pfam" id="PF00867">
    <property type="entry name" value="XPG_I"/>
    <property type="match status" value="1"/>
</dbReference>
<dbReference type="SMART" id="SM00485">
    <property type="entry name" value="XPGN"/>
    <property type="match status" value="1"/>
</dbReference>
<keyword evidence="5" id="KW-0255">Endonuclease</keyword>
<evidence type="ECO:0000256" key="2">
    <source>
        <dbReference type="ARBA" id="ARBA00004123"/>
    </source>
</evidence>
<evidence type="ECO:0000256" key="5">
    <source>
        <dbReference type="ARBA" id="ARBA00022759"/>
    </source>
</evidence>
<feature type="domain" description="XPG-I" evidence="9">
    <location>
        <begin position="524"/>
        <end position="595"/>
    </location>
</feature>
<dbReference type="PRINTS" id="PR00066">
    <property type="entry name" value="XRODRMPGMNTG"/>
</dbReference>
<protein>
    <submittedName>
        <fullName evidence="13">XPGN domain-containing protein</fullName>
    </submittedName>
</protein>
<dbReference type="GO" id="GO:0006289">
    <property type="term" value="P:nucleotide-excision repair"/>
    <property type="evidence" value="ECO:0007669"/>
    <property type="project" value="InterPro"/>
</dbReference>
<dbReference type="InterPro" id="IPR006086">
    <property type="entry name" value="XPG-I_dom"/>
</dbReference>
<dbReference type="InterPro" id="IPR029060">
    <property type="entry name" value="PIN-like_dom_sf"/>
</dbReference>
<evidence type="ECO:0000256" key="7">
    <source>
        <dbReference type="ARBA" id="ARBA00023242"/>
    </source>
</evidence>